<dbReference type="InterPro" id="IPR016088">
    <property type="entry name" value="Chalcone_isomerase_3-sand"/>
</dbReference>
<evidence type="ECO:0000256" key="1">
    <source>
        <dbReference type="SAM" id="Phobius"/>
    </source>
</evidence>
<dbReference type="EMBL" id="HBHK01013548">
    <property type="protein sequence ID" value="CAD9684643.1"/>
    <property type="molecule type" value="Transcribed_RNA"/>
</dbReference>
<proteinExistence type="predicted"/>
<organism evidence="2">
    <name type="scientific">Mucochytrium quahogii</name>
    <dbReference type="NCBI Taxonomy" id="96639"/>
    <lineage>
        <taxon>Eukaryota</taxon>
        <taxon>Sar</taxon>
        <taxon>Stramenopiles</taxon>
        <taxon>Bigyra</taxon>
        <taxon>Labyrinthulomycetes</taxon>
        <taxon>Thraustochytrida</taxon>
        <taxon>Thraustochytriidae</taxon>
        <taxon>Mucochytrium</taxon>
    </lineage>
</organism>
<evidence type="ECO:0000313" key="2">
    <source>
        <dbReference type="EMBL" id="CAD9684643.1"/>
    </source>
</evidence>
<protein>
    <submittedName>
        <fullName evidence="2">Uncharacterized protein</fullName>
    </submittedName>
</protein>
<sequence>MEYGSPPGTLDPLLADGFAPDRGLGRRHDTEDSDWDTLFVECDHVHVDVADNDMLFNGIEQECRPIGPALQPVLVAKGTKRCRDVHVQFSDEPPRVLLPDETSFDTRVVTDEQPYSNATCCGDLSKAHRFRRNTCIVIVLLVLGSLFGAWIWELISLRSNYAPEFPILYNGTALERKTGARFFRHVFPPEETETFELLGLSVHGGFEVYTFVSAFYIPRKHLETAKWRKMLESGHEVSCYNDIIAQNAHNLTMQMKLVRAANGSEISSFWSEGLDLYLKKILPGQSKRIQSLEHQFEEWFGASDLNKNDSVWIKWDHKKTFFYSEKRLIYPPIRNELGHAFFLSALMSRGRDLTSLLYVL</sequence>
<dbReference type="AlphaFoldDB" id="A0A7S2WFW3"/>
<feature type="transmembrane region" description="Helical" evidence="1">
    <location>
        <begin position="134"/>
        <end position="152"/>
    </location>
</feature>
<reference evidence="2" key="1">
    <citation type="submission" date="2021-01" db="EMBL/GenBank/DDBJ databases">
        <authorList>
            <person name="Corre E."/>
            <person name="Pelletier E."/>
            <person name="Niang G."/>
            <person name="Scheremetjew M."/>
            <person name="Finn R."/>
            <person name="Kale V."/>
            <person name="Holt S."/>
            <person name="Cochrane G."/>
            <person name="Meng A."/>
            <person name="Brown T."/>
            <person name="Cohen L."/>
        </authorList>
    </citation>
    <scope>NUCLEOTIDE SEQUENCE</scope>
    <source>
        <strain evidence="2">NY070348D</strain>
    </source>
</reference>
<gene>
    <name evidence="2" type="ORF">QSP1433_LOCUS8508</name>
</gene>
<name>A0A7S2WFW3_9STRA</name>
<keyword evidence="1" id="KW-0472">Membrane</keyword>
<keyword evidence="1" id="KW-1133">Transmembrane helix</keyword>
<keyword evidence="1" id="KW-0812">Transmembrane</keyword>
<dbReference type="Gene3D" id="3.50.70.10">
    <property type="match status" value="1"/>
</dbReference>
<accession>A0A7S2WFW3</accession>